<dbReference type="EMBL" id="MUJZ01036437">
    <property type="protein sequence ID" value="OTF76649.1"/>
    <property type="molecule type" value="Genomic_DNA"/>
</dbReference>
<proteinExistence type="predicted"/>
<keyword evidence="4" id="KW-1185">Reference proteome</keyword>
<feature type="signal peptide" evidence="2">
    <location>
        <begin position="1"/>
        <end position="21"/>
    </location>
</feature>
<evidence type="ECO:0000313" key="4">
    <source>
        <dbReference type="Proteomes" id="UP000194236"/>
    </source>
</evidence>
<name>A0A1Y3B737_EURMA</name>
<dbReference type="OrthoDB" id="6512151at2759"/>
<feature type="compositionally biased region" description="Low complexity" evidence="1">
    <location>
        <begin position="30"/>
        <end position="41"/>
    </location>
</feature>
<gene>
    <name evidence="3" type="ORF">BLA29_014478</name>
</gene>
<organism evidence="3 4">
    <name type="scientific">Euroglyphus maynei</name>
    <name type="common">Mayne's house dust mite</name>
    <dbReference type="NCBI Taxonomy" id="6958"/>
    <lineage>
        <taxon>Eukaryota</taxon>
        <taxon>Metazoa</taxon>
        <taxon>Ecdysozoa</taxon>
        <taxon>Arthropoda</taxon>
        <taxon>Chelicerata</taxon>
        <taxon>Arachnida</taxon>
        <taxon>Acari</taxon>
        <taxon>Acariformes</taxon>
        <taxon>Sarcoptiformes</taxon>
        <taxon>Astigmata</taxon>
        <taxon>Psoroptidia</taxon>
        <taxon>Analgoidea</taxon>
        <taxon>Pyroglyphidae</taxon>
        <taxon>Pyroglyphinae</taxon>
        <taxon>Euroglyphus</taxon>
    </lineage>
</organism>
<protein>
    <submittedName>
        <fullName evidence="3">Uncharacterized protein</fullName>
    </submittedName>
</protein>
<evidence type="ECO:0000256" key="2">
    <source>
        <dbReference type="SAM" id="SignalP"/>
    </source>
</evidence>
<dbReference type="InterPro" id="IPR026193">
    <property type="entry name" value="NDUFV3"/>
</dbReference>
<dbReference type="GO" id="GO:0045271">
    <property type="term" value="C:respiratory chain complex I"/>
    <property type="evidence" value="ECO:0007669"/>
    <property type="project" value="InterPro"/>
</dbReference>
<dbReference type="Proteomes" id="UP000194236">
    <property type="component" value="Unassembled WGS sequence"/>
</dbReference>
<dbReference type="Pfam" id="PF15880">
    <property type="entry name" value="NDUFV3"/>
    <property type="match status" value="1"/>
</dbReference>
<sequence length="91" mass="10848">MCFFIIEIFHPIFFFLASSSGKKKTATVKSQPSSSLPRQQPTESKPPAEEPFRNDQYNCPEYYQHDRFSYFELIERMANKRLPQKTNKEMY</sequence>
<keyword evidence="2" id="KW-0732">Signal</keyword>
<dbReference type="GO" id="GO:0005739">
    <property type="term" value="C:mitochondrion"/>
    <property type="evidence" value="ECO:0007669"/>
    <property type="project" value="InterPro"/>
</dbReference>
<comment type="caution">
    <text evidence="3">The sequence shown here is derived from an EMBL/GenBank/DDBJ whole genome shotgun (WGS) entry which is preliminary data.</text>
</comment>
<feature type="region of interest" description="Disordered" evidence="1">
    <location>
        <begin position="26"/>
        <end position="56"/>
    </location>
</feature>
<accession>A0A1Y3B737</accession>
<feature type="chain" id="PRO_5012734348" evidence="2">
    <location>
        <begin position="22"/>
        <end position="91"/>
    </location>
</feature>
<reference evidence="3 4" key="1">
    <citation type="submission" date="2017-03" db="EMBL/GenBank/DDBJ databases">
        <title>Genome Survey of Euroglyphus maynei.</title>
        <authorList>
            <person name="Arlian L.G."/>
            <person name="Morgan M.S."/>
            <person name="Rider S.D."/>
        </authorList>
    </citation>
    <scope>NUCLEOTIDE SEQUENCE [LARGE SCALE GENOMIC DNA]</scope>
    <source>
        <strain evidence="3">Arlian Lab</strain>
        <tissue evidence="3">Whole body</tissue>
    </source>
</reference>
<dbReference type="AlphaFoldDB" id="A0A1Y3B737"/>
<evidence type="ECO:0000313" key="3">
    <source>
        <dbReference type="EMBL" id="OTF76649.1"/>
    </source>
</evidence>
<evidence type="ECO:0000256" key="1">
    <source>
        <dbReference type="SAM" id="MobiDB-lite"/>
    </source>
</evidence>